<sequence>MKLEIDKRDLLSLIGKTQNIVEKRNTMPILINVLLEADQNTLKVFATDLEVSLTDQIKVQVHQAGKVAVSAKSLFDIAKELSEGPITLIKKENNWLEIKQGKYTSKIVGISAEEYPIFPTYNSQAFIKIHAQVLKEMIDKTIYSVSTDETRYHLNGVFFELNPQSGFKMVATDGHRMSLVNKPSEDIKVNATQGVIIPRKGLHEIKKILESIDGTVEIAVEGSQFVLKHSSTILMIRLIEGKYPNYQQFIPQKLPQKVMISRDAFLTSLKRVSLLANQKSKAVLLNLSNGRMEISSNNPELGDAKEEIEVDYMGNEIKIGFNAKYITDILTSMNQDKIDFELNDHLSPGLMRPHNDQTYTCVVMPMRI</sequence>
<keyword evidence="7 10" id="KW-0235">DNA replication</keyword>
<comment type="subcellular location">
    <subcellularLocation>
        <location evidence="1 10">Cytoplasm</location>
    </subcellularLocation>
</comment>
<dbReference type="SMART" id="SM00480">
    <property type="entry name" value="POL3Bc"/>
    <property type="match status" value="1"/>
</dbReference>
<evidence type="ECO:0000256" key="3">
    <source>
        <dbReference type="ARBA" id="ARBA00021035"/>
    </source>
</evidence>
<dbReference type="InterPro" id="IPR022637">
    <property type="entry name" value="DNA_polIII_beta_cen"/>
</dbReference>
<dbReference type="Pfam" id="PF02768">
    <property type="entry name" value="DNA_pol3_beta_3"/>
    <property type="match status" value="1"/>
</dbReference>
<comment type="subunit">
    <text evidence="10">Forms a ring-shaped head-to-tail homodimer around DNA.</text>
</comment>
<evidence type="ECO:0000256" key="8">
    <source>
        <dbReference type="ARBA" id="ARBA00022932"/>
    </source>
</evidence>
<evidence type="ECO:0000256" key="5">
    <source>
        <dbReference type="ARBA" id="ARBA00022679"/>
    </source>
</evidence>
<dbReference type="Pfam" id="PF02767">
    <property type="entry name" value="DNA_pol3_beta_2"/>
    <property type="match status" value="1"/>
</dbReference>
<keyword evidence="5 10" id="KW-0808">Transferase</keyword>
<dbReference type="Gene3D" id="3.10.150.10">
    <property type="entry name" value="DNA Polymerase III, subunit A, domain 2"/>
    <property type="match status" value="1"/>
</dbReference>
<gene>
    <name evidence="14" type="ORF">B9G79_00140</name>
</gene>
<dbReference type="InterPro" id="IPR022635">
    <property type="entry name" value="DNA_polIII_beta_C"/>
</dbReference>
<organism evidence="14 15">
    <name type="scientific">Bdellovibrio bacteriovorus</name>
    <dbReference type="NCBI Taxonomy" id="959"/>
    <lineage>
        <taxon>Bacteria</taxon>
        <taxon>Pseudomonadati</taxon>
        <taxon>Bdellovibrionota</taxon>
        <taxon>Bdellovibrionia</taxon>
        <taxon>Bdellovibrionales</taxon>
        <taxon>Pseudobdellovibrionaceae</taxon>
        <taxon>Bdellovibrio</taxon>
    </lineage>
</organism>
<reference evidence="14 15" key="1">
    <citation type="submission" date="2017-04" db="EMBL/GenBank/DDBJ databases">
        <title>Whole genome sequence of Bdellovibrio bacteriovorus strain SSB218315.</title>
        <authorList>
            <person name="Oyedara O."/>
            <person name="Rodriguez-Perez M.A."/>
        </authorList>
    </citation>
    <scope>NUCLEOTIDE SEQUENCE [LARGE SCALE GENOMIC DNA]</scope>
    <source>
        <strain evidence="14 15">SSB218315</strain>
    </source>
</reference>
<dbReference type="OrthoDB" id="5288658at2"/>
<dbReference type="NCBIfam" id="TIGR00663">
    <property type="entry name" value="dnan"/>
    <property type="match status" value="1"/>
</dbReference>
<dbReference type="EMBL" id="CP020946">
    <property type="protein sequence ID" value="ASD62079.1"/>
    <property type="molecule type" value="Genomic_DNA"/>
</dbReference>
<dbReference type="InterPro" id="IPR001001">
    <property type="entry name" value="DNA_polIII_beta"/>
</dbReference>
<evidence type="ECO:0000259" key="13">
    <source>
        <dbReference type="Pfam" id="PF02768"/>
    </source>
</evidence>
<dbReference type="GO" id="GO:0008408">
    <property type="term" value="F:3'-5' exonuclease activity"/>
    <property type="evidence" value="ECO:0007669"/>
    <property type="project" value="InterPro"/>
</dbReference>
<dbReference type="GO" id="GO:0006271">
    <property type="term" value="P:DNA strand elongation involved in DNA replication"/>
    <property type="evidence" value="ECO:0007669"/>
    <property type="project" value="TreeGrafter"/>
</dbReference>
<comment type="similarity">
    <text evidence="2 10">Belongs to the beta sliding clamp family.</text>
</comment>
<evidence type="ECO:0000259" key="12">
    <source>
        <dbReference type="Pfam" id="PF02767"/>
    </source>
</evidence>
<keyword evidence="8 10" id="KW-0239">DNA-directed DNA polymerase</keyword>
<protein>
    <recommendedName>
        <fullName evidence="3 10">Beta sliding clamp</fullName>
    </recommendedName>
</protein>
<feature type="domain" description="DNA polymerase III beta sliding clamp C-terminal" evidence="13">
    <location>
        <begin position="248"/>
        <end position="367"/>
    </location>
</feature>
<evidence type="ECO:0000313" key="15">
    <source>
        <dbReference type="Proteomes" id="UP000197003"/>
    </source>
</evidence>
<dbReference type="GO" id="GO:0003887">
    <property type="term" value="F:DNA-directed DNA polymerase activity"/>
    <property type="evidence" value="ECO:0007669"/>
    <property type="project" value="UniProtKB-UniRule"/>
</dbReference>
<dbReference type="Proteomes" id="UP000197003">
    <property type="component" value="Chromosome"/>
</dbReference>
<proteinExistence type="inferred from homology"/>
<evidence type="ECO:0000256" key="7">
    <source>
        <dbReference type="ARBA" id="ARBA00022705"/>
    </source>
</evidence>
<dbReference type="AlphaFoldDB" id="A0A1Z3N3P9"/>
<dbReference type="PIRSF" id="PIRSF000804">
    <property type="entry name" value="DNA_pol_III_b"/>
    <property type="match status" value="1"/>
</dbReference>
<evidence type="ECO:0000313" key="14">
    <source>
        <dbReference type="EMBL" id="ASD62079.1"/>
    </source>
</evidence>
<comment type="function">
    <text evidence="10">Confers DNA tethering and processivity to DNA polymerases and other proteins. Acts as a clamp, forming a ring around DNA (a reaction catalyzed by the clamp-loading complex) which diffuses in an ATP-independent manner freely and bidirectionally along dsDNA. Initially characterized for its ability to contact the catalytic subunit of DNA polymerase III (Pol III), a complex, multichain enzyme responsible for most of the replicative synthesis in bacteria; Pol III exhibits 3'-5' exonuclease proofreading activity. The beta chain is required for initiation of replication as well as for processivity of DNA replication.</text>
</comment>
<evidence type="ECO:0000256" key="4">
    <source>
        <dbReference type="ARBA" id="ARBA00022490"/>
    </source>
</evidence>
<evidence type="ECO:0000256" key="2">
    <source>
        <dbReference type="ARBA" id="ARBA00010752"/>
    </source>
</evidence>
<keyword evidence="6 10" id="KW-0548">Nucleotidyltransferase</keyword>
<dbReference type="GO" id="GO:0009360">
    <property type="term" value="C:DNA polymerase III complex"/>
    <property type="evidence" value="ECO:0007669"/>
    <property type="project" value="InterPro"/>
</dbReference>
<feature type="domain" description="DNA polymerase III beta sliding clamp central" evidence="12">
    <location>
        <begin position="129"/>
        <end position="245"/>
    </location>
</feature>
<dbReference type="PANTHER" id="PTHR30478">
    <property type="entry name" value="DNA POLYMERASE III SUBUNIT BETA"/>
    <property type="match status" value="1"/>
</dbReference>
<dbReference type="PANTHER" id="PTHR30478:SF0">
    <property type="entry name" value="BETA SLIDING CLAMP"/>
    <property type="match status" value="1"/>
</dbReference>
<dbReference type="CDD" id="cd00140">
    <property type="entry name" value="beta_clamp"/>
    <property type="match status" value="1"/>
</dbReference>
<accession>A0A1Z3N3P9</accession>
<dbReference type="InterPro" id="IPR022634">
    <property type="entry name" value="DNA_polIII_beta_N"/>
</dbReference>
<evidence type="ECO:0000256" key="1">
    <source>
        <dbReference type="ARBA" id="ARBA00004496"/>
    </source>
</evidence>
<evidence type="ECO:0000256" key="6">
    <source>
        <dbReference type="ARBA" id="ARBA00022695"/>
    </source>
</evidence>
<feature type="domain" description="DNA polymerase III beta sliding clamp N-terminal" evidence="11">
    <location>
        <begin position="1"/>
        <end position="118"/>
    </location>
</feature>
<evidence type="ECO:0000259" key="11">
    <source>
        <dbReference type="Pfam" id="PF00712"/>
    </source>
</evidence>
<dbReference type="GO" id="GO:0005737">
    <property type="term" value="C:cytoplasm"/>
    <property type="evidence" value="ECO:0007669"/>
    <property type="project" value="UniProtKB-SubCell"/>
</dbReference>
<evidence type="ECO:0000256" key="10">
    <source>
        <dbReference type="PIRNR" id="PIRNR000804"/>
    </source>
</evidence>
<dbReference type="SUPFAM" id="SSF55979">
    <property type="entry name" value="DNA clamp"/>
    <property type="match status" value="3"/>
</dbReference>
<evidence type="ECO:0000256" key="9">
    <source>
        <dbReference type="ARBA" id="ARBA00023125"/>
    </source>
</evidence>
<dbReference type="Gene3D" id="3.70.10.10">
    <property type="match status" value="1"/>
</dbReference>
<dbReference type="Pfam" id="PF00712">
    <property type="entry name" value="DNA_pol3_beta"/>
    <property type="match status" value="1"/>
</dbReference>
<dbReference type="GO" id="GO:0003677">
    <property type="term" value="F:DNA binding"/>
    <property type="evidence" value="ECO:0007669"/>
    <property type="project" value="UniProtKB-UniRule"/>
</dbReference>
<keyword evidence="4 10" id="KW-0963">Cytoplasm</keyword>
<keyword evidence="9" id="KW-0238">DNA-binding</keyword>
<dbReference type="InterPro" id="IPR046938">
    <property type="entry name" value="DNA_clamp_sf"/>
</dbReference>
<name>A0A1Z3N3P9_BDEBC</name>
<dbReference type="RefSeq" id="WP_088563753.1">
    <property type="nucleotide sequence ID" value="NZ_CP020946.1"/>
</dbReference>